<sequence length="290" mass="31142">MAAFERFAAIDWSGAKGRRHKGIAIAICAPGDAAPELLRPGHIWSRTEVLDWLRGLAAGPGRTLAAMDFSFAPPLLERGSYLPGTDAPARARDFWAYVDNICDDADLGAASFLHEAHRPHFYMGAADGVKADYMFYRVCEAAFNAAGGGKASTIYDAIGAGQVAKASFAGMRLLRRLGDAVPVWPFDFAGDPGAAMDGEASVVAEMYSRAFIRMSGVSRGLKLRDAATLNRALAGLGSKAAADRIYTDHETDVLVSAAGLRRIADDRRYWVPEGLTREVAETEGWTLGVR</sequence>
<organism evidence="1 2">
    <name type="scientific">Pacificimonas pallii</name>
    <dbReference type="NCBI Taxonomy" id="2827236"/>
    <lineage>
        <taxon>Bacteria</taxon>
        <taxon>Pseudomonadati</taxon>
        <taxon>Pseudomonadota</taxon>
        <taxon>Alphaproteobacteria</taxon>
        <taxon>Sphingomonadales</taxon>
        <taxon>Sphingosinicellaceae</taxon>
        <taxon>Pacificimonas</taxon>
    </lineage>
</organism>
<gene>
    <name evidence="1" type="ORF">KCG44_05085</name>
</gene>
<evidence type="ECO:0000313" key="2">
    <source>
        <dbReference type="Proteomes" id="UP000722336"/>
    </source>
</evidence>
<protein>
    <recommendedName>
        <fullName evidence="3">DUF429 domain-containing protein</fullName>
    </recommendedName>
</protein>
<evidence type="ECO:0008006" key="3">
    <source>
        <dbReference type="Google" id="ProtNLM"/>
    </source>
</evidence>
<evidence type="ECO:0000313" key="1">
    <source>
        <dbReference type="EMBL" id="MBV7256155.1"/>
    </source>
</evidence>
<comment type="caution">
    <text evidence="1">The sequence shown here is derived from an EMBL/GenBank/DDBJ whole genome shotgun (WGS) entry which is preliminary data.</text>
</comment>
<keyword evidence="2" id="KW-1185">Reference proteome</keyword>
<accession>A0ABS6SD28</accession>
<reference evidence="1 2" key="1">
    <citation type="submission" date="2021-04" db="EMBL/GenBank/DDBJ databases">
        <authorList>
            <person name="Pira H."/>
            <person name="Risdian C."/>
            <person name="Wink J."/>
        </authorList>
    </citation>
    <scope>NUCLEOTIDE SEQUENCE [LARGE SCALE GENOMIC DNA]</scope>
    <source>
        <strain evidence="1 2">WHA3</strain>
    </source>
</reference>
<name>A0ABS6SD28_9SPHN</name>
<proteinExistence type="predicted"/>
<dbReference type="RefSeq" id="WP_218444697.1">
    <property type="nucleotide sequence ID" value="NZ_JAGSPA010000002.1"/>
</dbReference>
<dbReference type="EMBL" id="JAGSPA010000002">
    <property type="protein sequence ID" value="MBV7256155.1"/>
    <property type="molecule type" value="Genomic_DNA"/>
</dbReference>
<dbReference type="Proteomes" id="UP000722336">
    <property type="component" value="Unassembled WGS sequence"/>
</dbReference>